<keyword evidence="9" id="KW-1185">Reference proteome</keyword>
<evidence type="ECO:0000256" key="1">
    <source>
        <dbReference type="ARBA" id="ARBA00004167"/>
    </source>
</evidence>
<keyword evidence="5" id="KW-0175">Coiled coil</keyword>
<keyword evidence="4 6" id="KW-0472">Membrane</keyword>
<accession>A0ABV8QKF6</accession>
<evidence type="ECO:0000256" key="3">
    <source>
        <dbReference type="ARBA" id="ARBA00022989"/>
    </source>
</evidence>
<gene>
    <name evidence="8" type="ORF">ACFOZ5_16775</name>
</gene>
<reference evidence="9" key="1">
    <citation type="journal article" date="2019" name="Int. J. Syst. Evol. Microbiol.">
        <title>The Global Catalogue of Microorganisms (GCM) 10K type strain sequencing project: providing services to taxonomists for standard genome sequencing and annotation.</title>
        <authorList>
            <consortium name="The Broad Institute Genomics Platform"/>
            <consortium name="The Broad Institute Genome Sequencing Center for Infectious Disease"/>
            <person name="Wu L."/>
            <person name="Ma J."/>
        </authorList>
    </citation>
    <scope>NUCLEOTIDE SEQUENCE [LARGE SCALE GENOMIC DNA]</scope>
    <source>
        <strain evidence="9">CECT 7297</strain>
    </source>
</reference>
<dbReference type="RefSeq" id="WP_379889416.1">
    <property type="nucleotide sequence ID" value="NZ_JBHSDI010000060.1"/>
</dbReference>
<dbReference type="Gene3D" id="1.10.287.470">
    <property type="entry name" value="Helix hairpin bin"/>
    <property type="match status" value="2"/>
</dbReference>
<dbReference type="PRINTS" id="PR01490">
    <property type="entry name" value="RTXTOXIND"/>
</dbReference>
<evidence type="ECO:0000313" key="8">
    <source>
        <dbReference type="EMBL" id="MFC4260671.1"/>
    </source>
</evidence>
<dbReference type="Gene3D" id="2.40.50.100">
    <property type="match status" value="1"/>
</dbReference>
<evidence type="ECO:0000259" key="7">
    <source>
        <dbReference type="Pfam" id="PF25990"/>
    </source>
</evidence>
<dbReference type="PANTHER" id="PTHR30386:SF26">
    <property type="entry name" value="TRANSPORT PROTEIN COMB"/>
    <property type="match status" value="1"/>
</dbReference>
<evidence type="ECO:0000256" key="5">
    <source>
        <dbReference type="SAM" id="Coils"/>
    </source>
</evidence>
<proteinExistence type="predicted"/>
<feature type="coiled-coil region" evidence="5">
    <location>
        <begin position="102"/>
        <end position="161"/>
    </location>
</feature>
<dbReference type="InterPro" id="IPR058636">
    <property type="entry name" value="Beta-barrel_YknX"/>
</dbReference>
<name>A0ABV8QKF6_9GAMM</name>
<feature type="transmembrane region" description="Helical" evidence="6">
    <location>
        <begin position="23"/>
        <end position="45"/>
    </location>
</feature>
<organism evidence="8 9">
    <name type="scientific">Marinobacter lacisalsi</name>
    <dbReference type="NCBI Taxonomy" id="475979"/>
    <lineage>
        <taxon>Bacteria</taxon>
        <taxon>Pseudomonadati</taxon>
        <taxon>Pseudomonadota</taxon>
        <taxon>Gammaproteobacteria</taxon>
        <taxon>Pseudomonadales</taxon>
        <taxon>Marinobacteraceae</taxon>
        <taxon>Marinobacter</taxon>
    </lineage>
</organism>
<dbReference type="SUPFAM" id="SSF111369">
    <property type="entry name" value="HlyD-like secretion proteins"/>
    <property type="match status" value="1"/>
</dbReference>
<dbReference type="SUPFAM" id="SSF56954">
    <property type="entry name" value="Outer membrane efflux proteins (OEP)"/>
    <property type="match status" value="1"/>
</dbReference>
<comment type="subcellular location">
    <subcellularLocation>
        <location evidence="1">Membrane</location>
        <topology evidence="1">Single-pass membrane protein</topology>
    </subcellularLocation>
</comment>
<evidence type="ECO:0000256" key="2">
    <source>
        <dbReference type="ARBA" id="ARBA00022692"/>
    </source>
</evidence>
<evidence type="ECO:0000256" key="4">
    <source>
        <dbReference type="ARBA" id="ARBA00023136"/>
    </source>
</evidence>
<keyword evidence="3 6" id="KW-1133">Transmembrane helix</keyword>
<dbReference type="EMBL" id="JBHSDI010000060">
    <property type="protein sequence ID" value="MFC4260671.1"/>
    <property type="molecule type" value="Genomic_DNA"/>
</dbReference>
<dbReference type="InterPro" id="IPR050739">
    <property type="entry name" value="MFP"/>
</dbReference>
<evidence type="ECO:0000256" key="6">
    <source>
        <dbReference type="SAM" id="Phobius"/>
    </source>
</evidence>
<sequence length="388" mass="43267">MVDNNNNDTVPRKRKLALKPRQMARLLLVAVLLVAGLIWLGQWLWYRHTHVVEDNASVTTNLITVSSRLPGRVDAFPLKNGDSLEKGQTVARLYSQPEQLELNQRNARVARIEARLAFEQQQIEQARRQLQGGISNAEQQLQAARTDLKVAQVELDDAEQSWQRADTLFESGSLSKQQRDRNYYDLMSARAKMETARQQVALRQSQLDTAGIGLFSGSTMTLPTPELLEAQSTITRQLLAEANADVRKQEALLADMTVTSPADGVVARTFVETGEYLSAGQPILMMYQPDNVWIEARVKETDVRNLSVGQEVNIRVDAWPDTDFSGRIRMIGRSATSEFALIPSSNPSGNFTKVTQRIPVRISVDEGDHTLLSPGMMVVIAVDTRAVD</sequence>
<evidence type="ECO:0000313" key="9">
    <source>
        <dbReference type="Proteomes" id="UP001595798"/>
    </source>
</evidence>
<dbReference type="Proteomes" id="UP001595798">
    <property type="component" value="Unassembled WGS sequence"/>
</dbReference>
<comment type="caution">
    <text evidence="8">The sequence shown here is derived from an EMBL/GenBank/DDBJ whole genome shotgun (WGS) entry which is preliminary data.</text>
</comment>
<protein>
    <submittedName>
        <fullName evidence="8">HlyD family secretion protein</fullName>
    </submittedName>
</protein>
<feature type="domain" description="YknX-like beta-barrel" evidence="7">
    <location>
        <begin position="294"/>
        <end position="381"/>
    </location>
</feature>
<dbReference type="PANTHER" id="PTHR30386">
    <property type="entry name" value="MEMBRANE FUSION SUBUNIT OF EMRAB-TOLC MULTIDRUG EFFLUX PUMP"/>
    <property type="match status" value="1"/>
</dbReference>
<dbReference type="Gene3D" id="2.40.30.170">
    <property type="match status" value="1"/>
</dbReference>
<dbReference type="Pfam" id="PF25990">
    <property type="entry name" value="Beta-barrel_YknX"/>
    <property type="match status" value="1"/>
</dbReference>
<keyword evidence="2 6" id="KW-0812">Transmembrane</keyword>